<protein>
    <recommendedName>
        <fullName evidence="3">Lipoprotein</fullName>
    </recommendedName>
</protein>
<organism evidence="1 2">
    <name type="scientific">Pseudoalteromonas denitrificans DSM 6059</name>
    <dbReference type="NCBI Taxonomy" id="1123010"/>
    <lineage>
        <taxon>Bacteria</taxon>
        <taxon>Pseudomonadati</taxon>
        <taxon>Pseudomonadota</taxon>
        <taxon>Gammaproteobacteria</taxon>
        <taxon>Alteromonadales</taxon>
        <taxon>Pseudoalteromonadaceae</taxon>
        <taxon>Pseudoalteromonas</taxon>
    </lineage>
</organism>
<reference evidence="1 2" key="1">
    <citation type="submission" date="2016-10" db="EMBL/GenBank/DDBJ databases">
        <authorList>
            <person name="de Groot N.N."/>
        </authorList>
    </citation>
    <scope>NUCLEOTIDE SEQUENCE [LARGE SCALE GENOMIC DNA]</scope>
    <source>
        <strain evidence="1 2">DSM 6059</strain>
    </source>
</reference>
<evidence type="ECO:0000313" key="1">
    <source>
        <dbReference type="EMBL" id="SFC76197.1"/>
    </source>
</evidence>
<dbReference type="PROSITE" id="PS51257">
    <property type="entry name" value="PROKAR_LIPOPROTEIN"/>
    <property type="match status" value="1"/>
</dbReference>
<name>A0A1I1LSI1_9GAMM</name>
<accession>A0A1I1LSI1</accession>
<dbReference type="STRING" id="1123010.SAMN02745724_02497"/>
<proteinExistence type="predicted"/>
<gene>
    <name evidence="1" type="ORF">SAMN02745724_02497</name>
</gene>
<dbReference type="RefSeq" id="WP_091984228.1">
    <property type="nucleotide sequence ID" value="NZ_FOLO01000017.1"/>
</dbReference>
<dbReference type="AlphaFoldDB" id="A0A1I1LSI1"/>
<evidence type="ECO:0008006" key="3">
    <source>
        <dbReference type="Google" id="ProtNLM"/>
    </source>
</evidence>
<dbReference type="Proteomes" id="UP000198862">
    <property type="component" value="Unassembled WGS sequence"/>
</dbReference>
<dbReference type="EMBL" id="FOLO01000017">
    <property type="protein sequence ID" value="SFC76197.1"/>
    <property type="molecule type" value="Genomic_DNA"/>
</dbReference>
<sequence length="183" mass="20579">MNFKKNILIILAVLLSGCETTEHHKTDEYAIAVYELFETMSLNEVVLKKLKASETNVPVRYQNDLQSCLDNNEMILYKAWGEKLSDSLSIDEIKTITKKLSSTEGVEFISFTFKGGGGNKKYSEKQNLFNNSFKNSSEFKKLAKALSSGQKGQAAGRKLAQYCFNKVVAIHKSASQVNKYRGR</sequence>
<evidence type="ECO:0000313" key="2">
    <source>
        <dbReference type="Proteomes" id="UP000198862"/>
    </source>
</evidence>
<keyword evidence="2" id="KW-1185">Reference proteome</keyword>